<dbReference type="GeneID" id="78379874"/>
<dbReference type="SUPFAM" id="SSF53850">
    <property type="entry name" value="Periplasmic binding protein-like II"/>
    <property type="match status" value="1"/>
</dbReference>
<feature type="domain" description="Solute-binding protein family 5" evidence="2">
    <location>
        <begin position="72"/>
        <end position="438"/>
    </location>
</feature>
<evidence type="ECO:0000259" key="2">
    <source>
        <dbReference type="Pfam" id="PF00496"/>
    </source>
</evidence>
<name>A0A085GFK5_EWIA3</name>
<gene>
    <name evidence="3" type="ORF">GEAM_1527</name>
</gene>
<evidence type="ECO:0000313" key="4">
    <source>
        <dbReference type="Proteomes" id="UP000028640"/>
    </source>
</evidence>
<dbReference type="Gene3D" id="3.90.76.10">
    <property type="entry name" value="Dipeptide-binding Protein, Domain 1"/>
    <property type="match status" value="1"/>
</dbReference>
<dbReference type="InterPro" id="IPR039424">
    <property type="entry name" value="SBP_5"/>
</dbReference>
<dbReference type="OrthoDB" id="9801912at2"/>
<dbReference type="CDD" id="cd08512">
    <property type="entry name" value="PBP2_NikA_DppA_OppA_like_7"/>
    <property type="match status" value="1"/>
</dbReference>
<proteinExistence type="predicted"/>
<keyword evidence="4" id="KW-1185">Reference proteome</keyword>
<evidence type="ECO:0000313" key="3">
    <source>
        <dbReference type="EMBL" id="KFC82500.1"/>
    </source>
</evidence>
<dbReference type="InterPro" id="IPR000914">
    <property type="entry name" value="SBP_5_dom"/>
</dbReference>
<organism evidence="3 4">
    <name type="scientific">Ewingella americana (strain ATCC 33852 / DSM 4580 / CCUG 14506 / JCM 5911 / LMG 7869 / NCTC 12157 / CDC 1468-78)</name>
    <dbReference type="NCBI Taxonomy" id="910964"/>
    <lineage>
        <taxon>Bacteria</taxon>
        <taxon>Pseudomonadati</taxon>
        <taxon>Pseudomonadota</taxon>
        <taxon>Gammaproteobacteria</taxon>
        <taxon>Enterobacterales</taxon>
        <taxon>Yersiniaceae</taxon>
        <taxon>Ewingella</taxon>
    </lineage>
</organism>
<dbReference type="PANTHER" id="PTHR30290">
    <property type="entry name" value="PERIPLASMIC BINDING COMPONENT OF ABC TRANSPORTER"/>
    <property type="match status" value="1"/>
</dbReference>
<dbReference type="Gene3D" id="3.40.190.10">
    <property type="entry name" value="Periplasmic binding protein-like II"/>
    <property type="match status" value="1"/>
</dbReference>
<dbReference type="STRING" id="910964.GEAM_1527"/>
<dbReference type="AlphaFoldDB" id="A0A085GFK5"/>
<comment type="caution">
    <text evidence="3">The sequence shown here is derived from an EMBL/GenBank/DDBJ whole genome shotgun (WGS) entry which is preliminary data.</text>
</comment>
<dbReference type="GO" id="GO:0043190">
    <property type="term" value="C:ATP-binding cassette (ABC) transporter complex"/>
    <property type="evidence" value="ECO:0007669"/>
    <property type="project" value="InterPro"/>
</dbReference>
<dbReference type="EMBL" id="JMPJ01000041">
    <property type="protein sequence ID" value="KFC82500.1"/>
    <property type="molecule type" value="Genomic_DNA"/>
</dbReference>
<dbReference type="PIRSF" id="PIRSF002741">
    <property type="entry name" value="MppA"/>
    <property type="match status" value="1"/>
</dbReference>
<keyword evidence="1" id="KW-0732">Signal</keyword>
<feature type="signal peptide" evidence="1">
    <location>
        <begin position="1"/>
        <end position="21"/>
    </location>
</feature>
<dbReference type="Proteomes" id="UP000028640">
    <property type="component" value="Unassembled WGS sequence"/>
</dbReference>
<protein>
    <submittedName>
        <fullName evidence="3">Periplasmic substrate-binding component of an ABC superfamily dipeptide transporter</fullName>
    </submittedName>
</protein>
<dbReference type="RefSeq" id="WP_034790166.1">
    <property type="nucleotide sequence ID" value="NZ_JMPJ01000041.1"/>
</dbReference>
<reference evidence="3 4" key="1">
    <citation type="submission" date="2014-05" db="EMBL/GenBank/DDBJ databases">
        <title>ATOL: Assembling a taxonomically balanced genome-scale reconstruction of the evolutionary history of the Enterobacteriaceae.</title>
        <authorList>
            <person name="Plunkett G.III."/>
            <person name="Neeno-Eckwall E.C."/>
            <person name="Glasner J.D."/>
            <person name="Perna N.T."/>
        </authorList>
    </citation>
    <scope>NUCLEOTIDE SEQUENCE [LARGE SCALE GENOMIC DNA]</scope>
    <source>
        <strain evidence="3 4">ATCC 33852</strain>
    </source>
</reference>
<dbReference type="GO" id="GO:0030288">
    <property type="term" value="C:outer membrane-bounded periplasmic space"/>
    <property type="evidence" value="ECO:0007669"/>
    <property type="project" value="UniProtKB-ARBA"/>
</dbReference>
<dbReference type="eggNOG" id="COG0747">
    <property type="taxonomic scope" value="Bacteria"/>
</dbReference>
<evidence type="ECO:0000256" key="1">
    <source>
        <dbReference type="SAM" id="SignalP"/>
    </source>
</evidence>
<dbReference type="Gene3D" id="3.10.105.10">
    <property type="entry name" value="Dipeptide-binding Protein, Domain 3"/>
    <property type="match status" value="1"/>
</dbReference>
<dbReference type="GO" id="GO:1904680">
    <property type="term" value="F:peptide transmembrane transporter activity"/>
    <property type="evidence" value="ECO:0007669"/>
    <property type="project" value="TreeGrafter"/>
</dbReference>
<feature type="chain" id="PRO_5001791327" evidence="1">
    <location>
        <begin position="22"/>
        <end position="522"/>
    </location>
</feature>
<dbReference type="InterPro" id="IPR030678">
    <property type="entry name" value="Peptide/Ni-bd"/>
</dbReference>
<accession>A0A085GFK5</accession>
<dbReference type="GO" id="GO:0015833">
    <property type="term" value="P:peptide transport"/>
    <property type="evidence" value="ECO:0007669"/>
    <property type="project" value="TreeGrafter"/>
</dbReference>
<sequence length="522" mass="56926">MKAFIPSVLFAAIAASFTVQAATPANTLVIAQSIDDTSSFDPAQGFELTTVQAFNNIYQRLVQSDPNNPIDLKPTLATSWEAGKDNRSLTFTLDPKAVFASGNPLTADDVIFSLSRVVKLNLEPSFVLTQLGWDEKNVDSFLTKVDDHHVKVSWTANVSPNFVLSLLSAPVSSIVDSKQVKENAKGTDLGHEWLASHSAGSGPYKIRTYVPHEVVVLDANPTSPEGAPKLKTILIKNVPDPAARRLLIEQGDADIARNLGADQMAALEGKKGVKPLAIPYASLYFLQFNAKASPALGNPAFWEAARYLFDYKHIAHDLMKDTFQVHQAFLPEGYLGSLNDNPYTYDPAKAKAILEKAGLKNVTFTISTSNQPPYLDIAQALQASFAQGGVTVKLDPGLSQQISTKVKAHEYDAYMSSWGPDYFDPNTNASAFAYNAENGGQTLAWRANWSIPELNKLTLAATAEPDQAKRVADYRKLQLEVQKSSPFVIGLQAKSLIAVRDNIQGYVQGINPDMVFYSKVTK</sequence>
<dbReference type="Pfam" id="PF00496">
    <property type="entry name" value="SBP_bac_5"/>
    <property type="match status" value="1"/>
</dbReference>